<evidence type="ECO:0000313" key="2">
    <source>
        <dbReference type="Proteomes" id="UP000183469"/>
    </source>
</evidence>
<accession>A0A1H3XTH9</accession>
<evidence type="ECO:0000313" key="1">
    <source>
        <dbReference type="EMBL" id="SEA02729.1"/>
    </source>
</evidence>
<dbReference type="EMBL" id="FNQG01000006">
    <property type="protein sequence ID" value="SEA02729.1"/>
    <property type="molecule type" value="Genomic_DNA"/>
</dbReference>
<protein>
    <submittedName>
        <fullName evidence="1">Uncharacterized protein</fullName>
    </submittedName>
</protein>
<sequence>MNYARNDFFSISFLLLYCKGEFVCGMANLNTDKIVFIGFT</sequence>
<organism evidence="1 2">
    <name type="scientific">Selenomonas ruminantium</name>
    <dbReference type="NCBI Taxonomy" id="971"/>
    <lineage>
        <taxon>Bacteria</taxon>
        <taxon>Bacillati</taxon>
        <taxon>Bacillota</taxon>
        <taxon>Negativicutes</taxon>
        <taxon>Selenomonadales</taxon>
        <taxon>Selenomonadaceae</taxon>
        <taxon>Selenomonas</taxon>
    </lineage>
</organism>
<gene>
    <name evidence="1" type="ORF">SAMN05660648_01650</name>
</gene>
<dbReference type="Proteomes" id="UP000183469">
    <property type="component" value="Unassembled WGS sequence"/>
</dbReference>
<dbReference type="AlphaFoldDB" id="A0A1H3XTH9"/>
<reference evidence="1 2" key="1">
    <citation type="submission" date="2016-10" db="EMBL/GenBank/DDBJ databases">
        <authorList>
            <person name="de Groot N.N."/>
        </authorList>
    </citation>
    <scope>NUCLEOTIDE SEQUENCE [LARGE SCALE GENOMIC DNA]</scope>
    <source>
        <strain evidence="1 2">DSM 2872</strain>
    </source>
</reference>
<name>A0A1H3XTH9_SELRU</name>
<proteinExistence type="predicted"/>